<evidence type="ECO:0000313" key="2">
    <source>
        <dbReference type="Proteomes" id="UP001500909"/>
    </source>
</evidence>
<proteinExistence type="predicted"/>
<dbReference type="Proteomes" id="UP001500909">
    <property type="component" value="Unassembled WGS sequence"/>
</dbReference>
<sequence>MTAASELPAWALDLLLAVQKHENEHADDQPCLGDALDAVPADITRYAAVIETHTRPLRERIAELEQEQEGAGTTAKRKRLPHYVRIELNMRYGVISWTALCVGVGDCEGWEQPRYKTEDEARDALQQHLDEFHAPEAAPPLESDPHVETLARVKALAQDWEFHSGRRDARRELLTALDTPREQS</sequence>
<evidence type="ECO:0000313" key="1">
    <source>
        <dbReference type="EMBL" id="GAA0501079.1"/>
    </source>
</evidence>
<dbReference type="RefSeq" id="WP_346100473.1">
    <property type="nucleotide sequence ID" value="NZ_BAAABY010000070.1"/>
</dbReference>
<name>A0ABN1BPC3_9ACTN</name>
<organism evidence="1 2">
    <name type="scientific">Streptomyces olivaceiscleroticus</name>
    <dbReference type="NCBI Taxonomy" id="68245"/>
    <lineage>
        <taxon>Bacteria</taxon>
        <taxon>Bacillati</taxon>
        <taxon>Actinomycetota</taxon>
        <taxon>Actinomycetes</taxon>
        <taxon>Kitasatosporales</taxon>
        <taxon>Streptomycetaceae</taxon>
        <taxon>Streptomyces</taxon>
    </lineage>
</organism>
<keyword evidence="2" id="KW-1185">Reference proteome</keyword>
<accession>A0ABN1BPC3</accession>
<comment type="caution">
    <text evidence="1">The sequence shown here is derived from an EMBL/GenBank/DDBJ whole genome shotgun (WGS) entry which is preliminary data.</text>
</comment>
<reference evidence="1 2" key="1">
    <citation type="journal article" date="2019" name="Int. J. Syst. Evol. Microbiol.">
        <title>The Global Catalogue of Microorganisms (GCM) 10K type strain sequencing project: providing services to taxonomists for standard genome sequencing and annotation.</title>
        <authorList>
            <consortium name="The Broad Institute Genomics Platform"/>
            <consortium name="The Broad Institute Genome Sequencing Center for Infectious Disease"/>
            <person name="Wu L."/>
            <person name="Ma J."/>
        </authorList>
    </citation>
    <scope>NUCLEOTIDE SEQUENCE [LARGE SCALE GENOMIC DNA]</scope>
    <source>
        <strain evidence="1 2">JCM 4805</strain>
    </source>
</reference>
<dbReference type="EMBL" id="BAAABY010000070">
    <property type="protein sequence ID" value="GAA0501079.1"/>
    <property type="molecule type" value="Genomic_DNA"/>
</dbReference>
<protein>
    <submittedName>
        <fullName evidence="1">Uncharacterized protein</fullName>
    </submittedName>
</protein>
<gene>
    <name evidence="1" type="ORF">GCM10010361_78260</name>
</gene>